<dbReference type="EMBL" id="JACVVX010000001">
    <property type="protein sequence ID" value="MBD0414018.1"/>
    <property type="molecule type" value="Genomic_DNA"/>
</dbReference>
<accession>A0A8J6PH92</accession>
<sequence>MIETSPFATPDLVPFAMSYALLAMLPGPNFAVVAQAGLTSCRNTALAAAIGIALGASLLSGVIAGSAGALPLGPTGARLATVLYGVFLLGLGARAIDRAIRPATELGRQTRLPATGYFRLAFITATANPASALFFTSSALAAKTSAQGSSLVVFLVAAVWFGLVGLALSASACRAFYARYRRYADMALGAALAAMGIAAIF</sequence>
<feature type="transmembrane region" description="Helical" evidence="6">
    <location>
        <begin position="45"/>
        <end position="70"/>
    </location>
</feature>
<dbReference type="GO" id="GO:0015171">
    <property type="term" value="F:amino acid transmembrane transporter activity"/>
    <property type="evidence" value="ECO:0007669"/>
    <property type="project" value="TreeGrafter"/>
</dbReference>
<keyword evidence="5 6" id="KW-0472">Membrane</keyword>
<dbReference type="GO" id="GO:0005886">
    <property type="term" value="C:plasma membrane"/>
    <property type="evidence" value="ECO:0007669"/>
    <property type="project" value="UniProtKB-SubCell"/>
</dbReference>
<evidence type="ECO:0000256" key="2">
    <source>
        <dbReference type="ARBA" id="ARBA00022475"/>
    </source>
</evidence>
<comment type="subcellular location">
    <subcellularLocation>
        <location evidence="1">Cell membrane</location>
        <topology evidence="1">Multi-pass membrane protein</topology>
    </subcellularLocation>
</comment>
<keyword evidence="2" id="KW-1003">Cell membrane</keyword>
<feature type="transmembrane region" description="Helical" evidence="6">
    <location>
        <begin position="117"/>
        <end position="139"/>
    </location>
</feature>
<dbReference type="InterPro" id="IPR001123">
    <property type="entry name" value="LeuE-type"/>
</dbReference>
<feature type="transmembrane region" description="Helical" evidence="6">
    <location>
        <begin position="151"/>
        <end position="171"/>
    </location>
</feature>
<name>A0A8J6PH92_9HYPH</name>
<organism evidence="7 8">
    <name type="scientific">Oryzicola mucosus</name>
    <dbReference type="NCBI Taxonomy" id="2767425"/>
    <lineage>
        <taxon>Bacteria</taxon>
        <taxon>Pseudomonadati</taxon>
        <taxon>Pseudomonadota</taxon>
        <taxon>Alphaproteobacteria</taxon>
        <taxon>Hyphomicrobiales</taxon>
        <taxon>Phyllobacteriaceae</taxon>
        <taxon>Oryzicola</taxon>
    </lineage>
</organism>
<protein>
    <submittedName>
        <fullName evidence="7">LysE family transporter</fullName>
    </submittedName>
</protein>
<evidence type="ECO:0000313" key="8">
    <source>
        <dbReference type="Proteomes" id="UP000643405"/>
    </source>
</evidence>
<feature type="transmembrane region" description="Helical" evidence="6">
    <location>
        <begin position="12"/>
        <end position="33"/>
    </location>
</feature>
<evidence type="ECO:0000256" key="1">
    <source>
        <dbReference type="ARBA" id="ARBA00004651"/>
    </source>
</evidence>
<dbReference type="PANTHER" id="PTHR30086">
    <property type="entry name" value="ARGININE EXPORTER PROTEIN ARGO"/>
    <property type="match status" value="1"/>
</dbReference>
<comment type="caution">
    <text evidence="7">The sequence shown here is derived from an EMBL/GenBank/DDBJ whole genome shotgun (WGS) entry which is preliminary data.</text>
</comment>
<reference evidence="7" key="1">
    <citation type="submission" date="2020-09" db="EMBL/GenBank/DDBJ databases">
        <title>Genome seq and assembly of Tianweitania sp.</title>
        <authorList>
            <person name="Chhetri G."/>
        </authorList>
    </citation>
    <scope>NUCLEOTIDE SEQUENCE</scope>
    <source>
        <strain evidence="7">Rool2</strain>
    </source>
</reference>
<dbReference type="AlphaFoldDB" id="A0A8J6PH92"/>
<proteinExistence type="predicted"/>
<keyword evidence="4 6" id="KW-1133">Transmembrane helix</keyword>
<feature type="transmembrane region" description="Helical" evidence="6">
    <location>
        <begin position="76"/>
        <end position="96"/>
    </location>
</feature>
<keyword evidence="8" id="KW-1185">Reference proteome</keyword>
<evidence type="ECO:0000313" key="7">
    <source>
        <dbReference type="EMBL" id="MBD0414018.1"/>
    </source>
</evidence>
<keyword evidence="3 6" id="KW-0812">Transmembrane</keyword>
<evidence type="ECO:0000256" key="6">
    <source>
        <dbReference type="SAM" id="Phobius"/>
    </source>
</evidence>
<evidence type="ECO:0000256" key="4">
    <source>
        <dbReference type="ARBA" id="ARBA00022989"/>
    </source>
</evidence>
<gene>
    <name evidence="7" type="ORF">ICI42_05065</name>
</gene>
<evidence type="ECO:0000256" key="5">
    <source>
        <dbReference type="ARBA" id="ARBA00023136"/>
    </source>
</evidence>
<dbReference type="RefSeq" id="WP_188163402.1">
    <property type="nucleotide sequence ID" value="NZ_JACVVX010000001.1"/>
</dbReference>
<dbReference type="Proteomes" id="UP000643405">
    <property type="component" value="Unassembled WGS sequence"/>
</dbReference>
<dbReference type="Pfam" id="PF01810">
    <property type="entry name" value="LysE"/>
    <property type="match status" value="1"/>
</dbReference>
<dbReference type="PANTHER" id="PTHR30086:SF21">
    <property type="entry name" value="TRANSPORT PROTEIN"/>
    <property type="match status" value="1"/>
</dbReference>
<evidence type="ECO:0000256" key="3">
    <source>
        <dbReference type="ARBA" id="ARBA00022692"/>
    </source>
</evidence>